<comment type="caution">
    <text evidence="1">The sequence shown here is derived from an EMBL/GenBank/DDBJ whole genome shotgun (WGS) entry which is preliminary data.</text>
</comment>
<gene>
    <name evidence="1" type="ORF">H4R20_005482</name>
</gene>
<evidence type="ECO:0000313" key="2">
    <source>
        <dbReference type="Proteomes" id="UP001140094"/>
    </source>
</evidence>
<dbReference type="AlphaFoldDB" id="A0A9W8HXT8"/>
<feature type="non-terminal residue" evidence="1">
    <location>
        <position position="1"/>
    </location>
</feature>
<dbReference type="EMBL" id="JANBUO010001854">
    <property type="protein sequence ID" value="KAJ2796588.1"/>
    <property type="molecule type" value="Genomic_DNA"/>
</dbReference>
<accession>A0A9W8HXT8</accession>
<sequence length="72" mass="8231">TMAKLALERRRKSLNLIWIQDPAMCGWPERNAMSALITRNSIPKSHRRTKPRVANGEYRMVTARLPLVTLSG</sequence>
<proteinExistence type="predicted"/>
<evidence type="ECO:0000313" key="1">
    <source>
        <dbReference type="EMBL" id="KAJ2796588.1"/>
    </source>
</evidence>
<keyword evidence="2" id="KW-1185">Reference proteome</keyword>
<reference evidence="1" key="1">
    <citation type="submission" date="2022-07" db="EMBL/GenBank/DDBJ databases">
        <title>Phylogenomic reconstructions and comparative analyses of Kickxellomycotina fungi.</title>
        <authorList>
            <person name="Reynolds N.K."/>
            <person name="Stajich J.E."/>
            <person name="Barry K."/>
            <person name="Grigoriev I.V."/>
            <person name="Crous P."/>
            <person name="Smith M.E."/>
        </authorList>
    </citation>
    <scope>NUCLEOTIDE SEQUENCE</scope>
    <source>
        <strain evidence="1">NRRL 1565</strain>
    </source>
</reference>
<organism evidence="1 2">
    <name type="scientific">Coemansia guatemalensis</name>
    <dbReference type="NCBI Taxonomy" id="2761395"/>
    <lineage>
        <taxon>Eukaryota</taxon>
        <taxon>Fungi</taxon>
        <taxon>Fungi incertae sedis</taxon>
        <taxon>Zoopagomycota</taxon>
        <taxon>Kickxellomycotina</taxon>
        <taxon>Kickxellomycetes</taxon>
        <taxon>Kickxellales</taxon>
        <taxon>Kickxellaceae</taxon>
        <taxon>Coemansia</taxon>
    </lineage>
</organism>
<name>A0A9W8HXT8_9FUNG</name>
<dbReference type="Proteomes" id="UP001140094">
    <property type="component" value="Unassembled WGS sequence"/>
</dbReference>
<protein>
    <submittedName>
        <fullName evidence="1">Uncharacterized protein</fullName>
    </submittedName>
</protein>
<feature type="non-terminal residue" evidence="1">
    <location>
        <position position="72"/>
    </location>
</feature>